<proteinExistence type="predicted"/>
<sequence length="101" mass="11221">MSTHNVIVAAVKCPRCGWTTGKDIEGFVGTGELREYRLGDRIRWADRKSVRHGGRPPDGTIDAEGYAVCENCGKDFFLILHVKNDILSSVEPDVRKPGHIK</sequence>
<accession>A0A4P2QDE3</accession>
<gene>
    <name evidence="1" type="ORF">SOCEGT47_077540</name>
</gene>
<evidence type="ECO:0000313" key="2">
    <source>
        <dbReference type="Proteomes" id="UP000295781"/>
    </source>
</evidence>
<evidence type="ECO:0000313" key="1">
    <source>
        <dbReference type="EMBL" id="AUX27173.1"/>
    </source>
</evidence>
<dbReference type="Proteomes" id="UP000295781">
    <property type="component" value="Chromosome"/>
</dbReference>
<protein>
    <submittedName>
        <fullName evidence="1">Uncharacterized protein</fullName>
    </submittedName>
</protein>
<dbReference type="AlphaFoldDB" id="A0A4P2QDE3"/>
<reference evidence="1 2" key="1">
    <citation type="submission" date="2015-09" db="EMBL/GenBank/DDBJ databases">
        <title>Sorangium comparison.</title>
        <authorList>
            <person name="Zaburannyi N."/>
            <person name="Bunk B."/>
            <person name="Overmann J."/>
            <person name="Mueller R."/>
        </authorList>
    </citation>
    <scope>NUCLEOTIDE SEQUENCE [LARGE SCALE GENOMIC DNA]</scope>
    <source>
        <strain evidence="1 2">So ceGT47</strain>
    </source>
</reference>
<organism evidence="1 2">
    <name type="scientific">Sorangium cellulosum</name>
    <name type="common">Polyangium cellulosum</name>
    <dbReference type="NCBI Taxonomy" id="56"/>
    <lineage>
        <taxon>Bacteria</taxon>
        <taxon>Pseudomonadati</taxon>
        <taxon>Myxococcota</taxon>
        <taxon>Polyangia</taxon>
        <taxon>Polyangiales</taxon>
        <taxon>Polyangiaceae</taxon>
        <taxon>Sorangium</taxon>
    </lineage>
</organism>
<dbReference type="EMBL" id="CP012670">
    <property type="protein sequence ID" value="AUX27173.1"/>
    <property type="molecule type" value="Genomic_DNA"/>
</dbReference>
<name>A0A4P2QDE3_SORCE</name>